<organism evidence="2 3">
    <name type="scientific">Salipaludibacillus agaradhaerens</name>
    <name type="common">Bacillus agaradhaerens</name>
    <dbReference type="NCBI Taxonomy" id="76935"/>
    <lineage>
        <taxon>Bacteria</taxon>
        <taxon>Bacillati</taxon>
        <taxon>Bacillota</taxon>
        <taxon>Bacilli</taxon>
        <taxon>Bacillales</taxon>
        <taxon>Bacillaceae</taxon>
    </lineage>
</organism>
<feature type="transmembrane region" description="Helical" evidence="1">
    <location>
        <begin position="173"/>
        <end position="194"/>
    </location>
</feature>
<accession>A0A9Q4B5G2</accession>
<keyword evidence="1" id="KW-1133">Transmembrane helix</keyword>
<dbReference type="Pfam" id="PF04854">
    <property type="entry name" value="DUF624"/>
    <property type="match status" value="1"/>
</dbReference>
<dbReference type="AlphaFoldDB" id="A0A9Q4B5G2"/>
<dbReference type="InterPro" id="IPR006938">
    <property type="entry name" value="DUF624"/>
</dbReference>
<evidence type="ECO:0000313" key="3">
    <source>
        <dbReference type="Proteomes" id="UP001057753"/>
    </source>
</evidence>
<feature type="transmembrane region" description="Helical" evidence="1">
    <location>
        <begin position="20"/>
        <end position="46"/>
    </location>
</feature>
<dbReference type="RefSeq" id="WP_078578711.1">
    <property type="nucleotide sequence ID" value="NZ_JABXYM010000002.1"/>
</dbReference>
<name>A0A9Q4B5G2_SALAG</name>
<keyword evidence="3" id="KW-1185">Reference proteome</keyword>
<evidence type="ECO:0000256" key="1">
    <source>
        <dbReference type="SAM" id="Phobius"/>
    </source>
</evidence>
<gene>
    <name evidence="2" type="ORF">HXA33_20075</name>
</gene>
<feature type="transmembrane region" description="Helical" evidence="1">
    <location>
        <begin position="75"/>
        <end position="98"/>
    </location>
</feature>
<protein>
    <submittedName>
        <fullName evidence="2">DUF624 domain-containing protein</fullName>
    </submittedName>
</protein>
<keyword evidence="1" id="KW-0472">Membrane</keyword>
<keyword evidence="1" id="KW-0812">Transmembrane</keyword>
<dbReference type="Proteomes" id="UP001057753">
    <property type="component" value="Unassembled WGS sequence"/>
</dbReference>
<reference evidence="2" key="1">
    <citation type="submission" date="2020-06" db="EMBL/GenBank/DDBJ databases">
        <title>Insight into the genomes of haloalkaliphilic bacilli from Kenyan soda lakes.</title>
        <authorList>
            <person name="Mwirichia R."/>
            <person name="Villamizar G.C."/>
            <person name="Poehlein A."/>
            <person name="Mugweru J."/>
            <person name="Kipnyargis A."/>
            <person name="Kiplimo D."/>
            <person name="Orwa P."/>
            <person name="Daniel R."/>
        </authorList>
    </citation>
    <scope>NUCLEOTIDE SEQUENCE</scope>
    <source>
        <strain evidence="2">B1096_S55</strain>
    </source>
</reference>
<dbReference type="EMBL" id="JABXYM010000002">
    <property type="protein sequence ID" value="MCR6098813.1"/>
    <property type="molecule type" value="Genomic_DNA"/>
</dbReference>
<sequence>MGRLIFQIADLIYRFVSLNILWLVFTLAGLGIFGVMPSTVALFSIVREWVRGEKDIALFSKYYAFFKAEFVRSNILGLFFLVVFYVIYVNFSFVSYFYAASVELFIYIVIFFFAVIAFMTFINLFSVMAHYEYKTWHYLKASAGLVFLHPVKTILQIVWIVAYVIIAVNFPKVFVVIGVSVFAYILMSLNYSTFKRLGST</sequence>
<feature type="transmembrane region" description="Helical" evidence="1">
    <location>
        <begin position="104"/>
        <end position="125"/>
    </location>
</feature>
<evidence type="ECO:0000313" key="2">
    <source>
        <dbReference type="EMBL" id="MCR6098813.1"/>
    </source>
</evidence>
<comment type="caution">
    <text evidence="2">The sequence shown here is derived from an EMBL/GenBank/DDBJ whole genome shotgun (WGS) entry which is preliminary data.</text>
</comment>
<feature type="transmembrane region" description="Helical" evidence="1">
    <location>
        <begin position="146"/>
        <end position="167"/>
    </location>
</feature>
<proteinExistence type="predicted"/>
<dbReference type="OrthoDB" id="2717960at2"/>